<dbReference type="WBParaSite" id="nRc.2.0.1.t15072-RA">
    <property type="protein sequence ID" value="nRc.2.0.1.t15072-RA"/>
    <property type="gene ID" value="nRc.2.0.1.g15072"/>
</dbReference>
<protein>
    <submittedName>
        <fullName evidence="2">CC domain-containing protein</fullName>
    </submittedName>
</protein>
<sequence>MVPLTSNVPVVALGGIAVQLPKRYNNFDKNFTNTNVLLTEIVLISQSLFETILVVFCGKIEPDVKRVGYCIGVDQICGIGLECRRGHCVREQKTGLTRRKRDTGLKCSSGLQASSICFAPSSCGTYGNYMGSPGCCGDSSYHCESTPYGNVCCQNSPPSLVTVTPTPTVPVIPCVGPYCSATTLTPYSQNDDCIPHYVPQFGQTVLLCPEGKICRENKCVLAVCQPSVCPIGKQKIGLCHFSAVNNQVCSSTGATCFDGVCCEQKILRLIFVVNTAPPIVPSVAPSSICAPSLPAYCANPYNFRMNGCCRKKRR</sequence>
<organism evidence="1 2">
    <name type="scientific">Romanomermis culicivorax</name>
    <name type="common">Nematode worm</name>
    <dbReference type="NCBI Taxonomy" id="13658"/>
    <lineage>
        <taxon>Eukaryota</taxon>
        <taxon>Metazoa</taxon>
        <taxon>Ecdysozoa</taxon>
        <taxon>Nematoda</taxon>
        <taxon>Enoplea</taxon>
        <taxon>Dorylaimia</taxon>
        <taxon>Mermithida</taxon>
        <taxon>Mermithoidea</taxon>
        <taxon>Mermithidae</taxon>
        <taxon>Romanomermis</taxon>
    </lineage>
</organism>
<dbReference type="AlphaFoldDB" id="A0A915ILL3"/>
<accession>A0A915ILL3</accession>
<keyword evidence="1" id="KW-1185">Reference proteome</keyword>
<proteinExistence type="predicted"/>
<reference evidence="2" key="1">
    <citation type="submission" date="2022-11" db="UniProtKB">
        <authorList>
            <consortium name="WormBaseParasite"/>
        </authorList>
    </citation>
    <scope>IDENTIFICATION</scope>
</reference>
<name>A0A915ILL3_ROMCU</name>
<dbReference type="Proteomes" id="UP000887565">
    <property type="component" value="Unplaced"/>
</dbReference>
<evidence type="ECO:0000313" key="2">
    <source>
        <dbReference type="WBParaSite" id="nRc.2.0.1.t15072-RA"/>
    </source>
</evidence>
<evidence type="ECO:0000313" key="1">
    <source>
        <dbReference type="Proteomes" id="UP000887565"/>
    </source>
</evidence>